<accession>A0A016TN95</accession>
<evidence type="ECO:0000313" key="2">
    <source>
        <dbReference type="Proteomes" id="UP000024635"/>
    </source>
</evidence>
<keyword evidence="2" id="KW-1185">Reference proteome</keyword>
<gene>
    <name evidence="1" type="primary">Acey_s0089.g2225</name>
    <name evidence="1" type="ORF">Y032_0089g2225</name>
</gene>
<dbReference type="AlphaFoldDB" id="A0A016TN95"/>
<dbReference type="Proteomes" id="UP000024635">
    <property type="component" value="Unassembled WGS sequence"/>
</dbReference>
<evidence type="ECO:0000313" key="1">
    <source>
        <dbReference type="EMBL" id="EYC04122.1"/>
    </source>
</evidence>
<comment type="caution">
    <text evidence="1">The sequence shown here is derived from an EMBL/GenBank/DDBJ whole genome shotgun (WGS) entry which is preliminary data.</text>
</comment>
<sequence length="68" mass="7793">MEANNILVVSSLGYEAEIRRTAKPEIRKWVQVENALTLIILVQSPKFQGIFKVSTYARLWPTGKDNFL</sequence>
<protein>
    <submittedName>
        <fullName evidence="1">Uncharacterized protein</fullName>
    </submittedName>
</protein>
<name>A0A016TN95_9BILA</name>
<dbReference type="EMBL" id="JARK01001425">
    <property type="protein sequence ID" value="EYC04122.1"/>
    <property type="molecule type" value="Genomic_DNA"/>
</dbReference>
<reference evidence="2" key="1">
    <citation type="journal article" date="2015" name="Nat. Genet.">
        <title>The genome and transcriptome of the zoonotic hookworm Ancylostoma ceylanicum identify infection-specific gene families.</title>
        <authorList>
            <person name="Schwarz E.M."/>
            <person name="Hu Y."/>
            <person name="Antoshechkin I."/>
            <person name="Miller M.M."/>
            <person name="Sternberg P.W."/>
            <person name="Aroian R.V."/>
        </authorList>
    </citation>
    <scope>NUCLEOTIDE SEQUENCE</scope>
    <source>
        <strain evidence="2">HY135</strain>
    </source>
</reference>
<proteinExistence type="predicted"/>
<organism evidence="1 2">
    <name type="scientific">Ancylostoma ceylanicum</name>
    <dbReference type="NCBI Taxonomy" id="53326"/>
    <lineage>
        <taxon>Eukaryota</taxon>
        <taxon>Metazoa</taxon>
        <taxon>Ecdysozoa</taxon>
        <taxon>Nematoda</taxon>
        <taxon>Chromadorea</taxon>
        <taxon>Rhabditida</taxon>
        <taxon>Rhabditina</taxon>
        <taxon>Rhabditomorpha</taxon>
        <taxon>Strongyloidea</taxon>
        <taxon>Ancylostomatidae</taxon>
        <taxon>Ancylostomatinae</taxon>
        <taxon>Ancylostoma</taxon>
    </lineage>
</organism>